<feature type="transmembrane region" description="Helical" evidence="4">
    <location>
        <begin position="374"/>
        <end position="392"/>
    </location>
</feature>
<name>C7QBT8_CATAD</name>
<evidence type="ECO:0000256" key="1">
    <source>
        <dbReference type="ARBA" id="ARBA00022679"/>
    </source>
</evidence>
<dbReference type="SUPFAM" id="SSF55874">
    <property type="entry name" value="ATPase domain of HSP90 chaperone/DNA topoisomerase II/histidine kinase"/>
    <property type="match status" value="1"/>
</dbReference>
<feature type="transmembrane region" description="Helical" evidence="4">
    <location>
        <begin position="254"/>
        <end position="275"/>
    </location>
</feature>
<protein>
    <submittedName>
        <fullName evidence="6">Histidine kinase</fullName>
    </submittedName>
</protein>
<feature type="domain" description="Signal transduction histidine kinase subgroup 3 dimerisation and phosphoacceptor" evidence="5">
    <location>
        <begin position="419"/>
        <end position="477"/>
    </location>
</feature>
<dbReference type="Gene3D" id="1.20.5.1930">
    <property type="match status" value="2"/>
</dbReference>
<evidence type="ECO:0000256" key="4">
    <source>
        <dbReference type="SAM" id="Phobius"/>
    </source>
</evidence>
<evidence type="ECO:0000313" key="6">
    <source>
        <dbReference type="EMBL" id="ACU72557.1"/>
    </source>
</evidence>
<keyword evidence="1" id="KW-0808">Transferase</keyword>
<dbReference type="GO" id="GO:0046983">
    <property type="term" value="F:protein dimerization activity"/>
    <property type="evidence" value="ECO:0007669"/>
    <property type="project" value="InterPro"/>
</dbReference>
<dbReference type="HOGENOM" id="CLU_469217_0_0_11"/>
<evidence type="ECO:0000259" key="5">
    <source>
        <dbReference type="Pfam" id="PF07730"/>
    </source>
</evidence>
<reference evidence="6 7" key="1">
    <citation type="journal article" date="2009" name="Stand. Genomic Sci.">
        <title>Complete genome sequence of Catenulispora acidiphila type strain (ID 139908).</title>
        <authorList>
            <person name="Copeland A."/>
            <person name="Lapidus A."/>
            <person name="Glavina Del Rio T."/>
            <person name="Nolan M."/>
            <person name="Lucas S."/>
            <person name="Chen F."/>
            <person name="Tice H."/>
            <person name="Cheng J.F."/>
            <person name="Bruce D."/>
            <person name="Goodwin L."/>
            <person name="Pitluck S."/>
            <person name="Mikhailova N."/>
            <person name="Pati A."/>
            <person name="Ivanova N."/>
            <person name="Mavromatis K."/>
            <person name="Chen A."/>
            <person name="Palaniappan K."/>
            <person name="Chain P."/>
            <person name="Land M."/>
            <person name="Hauser L."/>
            <person name="Chang Y.J."/>
            <person name="Jeffries C.D."/>
            <person name="Chertkov O."/>
            <person name="Brettin T."/>
            <person name="Detter J.C."/>
            <person name="Han C."/>
            <person name="Ali Z."/>
            <person name="Tindall B.J."/>
            <person name="Goker M."/>
            <person name="Bristow J."/>
            <person name="Eisen J.A."/>
            <person name="Markowitz V."/>
            <person name="Hugenholtz P."/>
            <person name="Kyrpides N.C."/>
            <person name="Klenk H.P."/>
        </authorList>
    </citation>
    <scope>NUCLEOTIDE SEQUENCE [LARGE SCALE GENOMIC DNA]</scope>
    <source>
        <strain evidence="7">DSM 44928 / JCM 14897 / NBRC 102108 / NRRL B-24433 / ID139908</strain>
    </source>
</reference>
<dbReference type="GO" id="GO:0000155">
    <property type="term" value="F:phosphorelay sensor kinase activity"/>
    <property type="evidence" value="ECO:0007669"/>
    <property type="project" value="InterPro"/>
</dbReference>
<keyword evidence="7" id="KW-1185">Reference proteome</keyword>
<evidence type="ECO:0000313" key="7">
    <source>
        <dbReference type="Proteomes" id="UP000000851"/>
    </source>
</evidence>
<keyword evidence="4" id="KW-1133">Transmembrane helix</keyword>
<accession>C7QBT8</accession>
<dbReference type="Gene3D" id="3.30.565.10">
    <property type="entry name" value="Histidine kinase-like ATPase, C-terminal domain"/>
    <property type="match status" value="1"/>
</dbReference>
<feature type="transmembrane region" description="Helical" evidence="4">
    <location>
        <begin position="38"/>
        <end position="55"/>
    </location>
</feature>
<dbReference type="InterPro" id="IPR050482">
    <property type="entry name" value="Sensor_HK_TwoCompSys"/>
</dbReference>
<organism evidence="6 7">
    <name type="scientific">Catenulispora acidiphila (strain DSM 44928 / JCM 14897 / NBRC 102108 / NRRL B-24433 / ID139908)</name>
    <dbReference type="NCBI Taxonomy" id="479433"/>
    <lineage>
        <taxon>Bacteria</taxon>
        <taxon>Bacillati</taxon>
        <taxon>Actinomycetota</taxon>
        <taxon>Actinomycetes</taxon>
        <taxon>Catenulisporales</taxon>
        <taxon>Catenulisporaceae</taxon>
        <taxon>Catenulispora</taxon>
    </lineage>
</organism>
<keyword evidence="3" id="KW-0902">Two-component regulatory system</keyword>
<feature type="domain" description="Signal transduction histidine kinase subgroup 3 dimerisation and phosphoacceptor" evidence="5">
    <location>
        <begin position="178"/>
        <end position="239"/>
    </location>
</feature>
<keyword evidence="4" id="KW-0812">Transmembrane</keyword>
<dbReference type="STRING" id="479433.Caci_3655"/>
<sequence length="611" mass="65516" precursor="true">MNARRLRVARVMLWSVFAAILFVRVVSGRDQGSGWTGIALAGLSYPLLAAIIAGRRSLRTRIWLVAGLAVTAVLPFAVVSDDWDWVPWALAAGVLCAFPPRVGWPLFAVILLAVGAYAVHLGDNAPMYVPDVVAATVDREVVTADDALIVFSLVTLVEMVRCLGIAQQEAARLAQLRERTRVDGELRDVIGRRLQAILFRLRRASAEDREEASRDVAAASESARSTLAEVRALADSYRSNPGAGGSPPIESPRVARIAMVAVALIQCGLVMNNLYPSPPGGLFPLGSDRLAVAWTLIAALAVLFAVKPTRIVLAAQTALILVPLLFLNADGWSRVLPLLIGTVLVRVRPPWSWAAVAVLIGGHYWMLAAAADSVLHGVTGLVGDVILAVWVYSLSRLADLVAVLRRSRQEIAASAVLIERTRIARDLHDVLGFRLSAVALKGELAVRLLDRDPARAADEVGALIEVVGDGILELQDVTGDRTRLRLAAEAVAARDLLEVAGIRVDLTLQAGPLADDSDTVGALILREAVTNVLRHSVARRCEISVVDEEGSVWIRVLNDGVVEHTDSARSGNGLENLARRVEGRLTAAANYADGTFELRAQLSSGHMAMID</sequence>
<evidence type="ECO:0000256" key="3">
    <source>
        <dbReference type="ARBA" id="ARBA00023012"/>
    </source>
</evidence>
<feature type="transmembrane region" description="Helical" evidence="4">
    <location>
        <begin position="102"/>
        <end position="119"/>
    </location>
</feature>
<dbReference type="eggNOG" id="COG4585">
    <property type="taxonomic scope" value="Bacteria"/>
</dbReference>
<dbReference type="Pfam" id="PF07730">
    <property type="entry name" value="HisKA_3"/>
    <property type="match status" value="2"/>
</dbReference>
<gene>
    <name evidence="6" type="ordered locus">Caci_3655</name>
</gene>
<feature type="transmembrane region" description="Helical" evidence="4">
    <location>
        <begin position="62"/>
        <end position="80"/>
    </location>
</feature>
<dbReference type="InterPro" id="IPR036890">
    <property type="entry name" value="HATPase_C_sf"/>
</dbReference>
<feature type="transmembrane region" description="Helical" evidence="4">
    <location>
        <begin position="311"/>
        <end position="329"/>
    </location>
</feature>
<dbReference type="PANTHER" id="PTHR24421">
    <property type="entry name" value="NITRATE/NITRITE SENSOR PROTEIN NARX-RELATED"/>
    <property type="match status" value="1"/>
</dbReference>
<keyword evidence="4" id="KW-0472">Membrane</keyword>
<feature type="transmembrane region" description="Helical" evidence="4">
    <location>
        <begin position="290"/>
        <end position="306"/>
    </location>
</feature>
<keyword evidence="2 6" id="KW-0418">Kinase</keyword>
<dbReference type="InParanoid" id="C7QBT8"/>
<dbReference type="PANTHER" id="PTHR24421:SF63">
    <property type="entry name" value="SENSOR HISTIDINE KINASE DESK"/>
    <property type="match status" value="1"/>
</dbReference>
<dbReference type="AlphaFoldDB" id="C7QBT8"/>
<dbReference type="KEGG" id="cai:Caci_3655"/>
<dbReference type="InterPro" id="IPR011712">
    <property type="entry name" value="Sig_transdc_His_kin_sub3_dim/P"/>
</dbReference>
<dbReference type="Proteomes" id="UP000000851">
    <property type="component" value="Chromosome"/>
</dbReference>
<feature type="transmembrane region" description="Helical" evidence="4">
    <location>
        <begin position="349"/>
        <end position="367"/>
    </location>
</feature>
<dbReference type="GO" id="GO:0016020">
    <property type="term" value="C:membrane"/>
    <property type="evidence" value="ECO:0007669"/>
    <property type="project" value="InterPro"/>
</dbReference>
<dbReference type="EMBL" id="CP001700">
    <property type="protein sequence ID" value="ACU72557.1"/>
    <property type="molecule type" value="Genomic_DNA"/>
</dbReference>
<proteinExistence type="predicted"/>
<evidence type="ECO:0000256" key="2">
    <source>
        <dbReference type="ARBA" id="ARBA00022777"/>
    </source>
</evidence>